<evidence type="ECO:0000313" key="2">
    <source>
        <dbReference type="Proteomes" id="UP000241848"/>
    </source>
</evidence>
<dbReference type="AlphaFoldDB" id="A0A2T2WPL6"/>
<proteinExistence type="predicted"/>
<dbReference type="EMBL" id="PXYV01000001">
    <property type="protein sequence ID" value="PSR24181.1"/>
    <property type="molecule type" value="Genomic_DNA"/>
</dbReference>
<protein>
    <submittedName>
        <fullName evidence="1">Uncharacterized protein</fullName>
    </submittedName>
</protein>
<comment type="caution">
    <text evidence="1">The sequence shown here is derived from an EMBL/GenBank/DDBJ whole genome shotgun (WGS) entry which is preliminary data.</text>
</comment>
<reference evidence="1 2" key="1">
    <citation type="journal article" date="2014" name="BMC Genomics">
        <title>Comparison of environmental and isolate Sulfobacillus genomes reveals diverse carbon, sulfur, nitrogen, and hydrogen metabolisms.</title>
        <authorList>
            <person name="Justice N.B."/>
            <person name="Norman A."/>
            <person name="Brown C.T."/>
            <person name="Singh A."/>
            <person name="Thomas B.C."/>
            <person name="Banfield J.F."/>
        </authorList>
    </citation>
    <scope>NUCLEOTIDE SEQUENCE [LARGE SCALE GENOMIC DNA]</scope>
    <source>
        <strain evidence="1">AMDSBA3</strain>
    </source>
</reference>
<gene>
    <name evidence="1" type="ORF">C7B45_00825</name>
</gene>
<dbReference type="Proteomes" id="UP000241848">
    <property type="component" value="Unassembled WGS sequence"/>
</dbReference>
<evidence type="ECO:0000313" key="1">
    <source>
        <dbReference type="EMBL" id="PSR24181.1"/>
    </source>
</evidence>
<sequence length="91" mass="10214">MKIKDFHITGQYPALFVETEVEESKHSSTSPHDSGSIRLNLGPWNYVSLLNEGELKSLIHLVYQSQLHHPTRAMQELIGASLDDATDTELP</sequence>
<accession>A0A2T2WPL6</accession>
<organism evidence="1 2">
    <name type="scientific">Sulfobacillus acidophilus</name>
    <dbReference type="NCBI Taxonomy" id="53633"/>
    <lineage>
        <taxon>Bacteria</taxon>
        <taxon>Bacillati</taxon>
        <taxon>Bacillota</taxon>
        <taxon>Clostridia</taxon>
        <taxon>Eubacteriales</taxon>
        <taxon>Clostridiales Family XVII. Incertae Sedis</taxon>
        <taxon>Sulfobacillus</taxon>
    </lineage>
</organism>
<name>A0A2T2WPL6_9FIRM</name>